<feature type="transmembrane region" description="Helical" evidence="2">
    <location>
        <begin position="159"/>
        <end position="179"/>
    </location>
</feature>
<name>A0A8H6SQM3_9AGAR</name>
<dbReference type="AlphaFoldDB" id="A0A8H6SQM3"/>
<feature type="transmembrane region" description="Helical" evidence="2">
    <location>
        <begin position="12"/>
        <end position="34"/>
    </location>
</feature>
<proteinExistence type="predicted"/>
<feature type="domain" description="DUF6534" evidence="3">
    <location>
        <begin position="204"/>
        <end position="305"/>
    </location>
</feature>
<keyword evidence="2" id="KW-1133">Transmembrane helix</keyword>
<keyword evidence="2" id="KW-0812">Transmembrane</keyword>
<feature type="transmembrane region" description="Helical" evidence="2">
    <location>
        <begin position="199"/>
        <end position="220"/>
    </location>
</feature>
<organism evidence="4 5">
    <name type="scientific">Mycena indigotica</name>
    <dbReference type="NCBI Taxonomy" id="2126181"/>
    <lineage>
        <taxon>Eukaryota</taxon>
        <taxon>Fungi</taxon>
        <taxon>Dikarya</taxon>
        <taxon>Basidiomycota</taxon>
        <taxon>Agaricomycotina</taxon>
        <taxon>Agaricomycetes</taxon>
        <taxon>Agaricomycetidae</taxon>
        <taxon>Agaricales</taxon>
        <taxon>Marasmiineae</taxon>
        <taxon>Mycenaceae</taxon>
        <taxon>Mycena</taxon>
    </lineage>
</organism>
<accession>A0A8H6SQM3</accession>
<protein>
    <submittedName>
        <fullName evidence="4">F-box domain-containing protein</fullName>
    </submittedName>
</protein>
<dbReference type="RefSeq" id="XP_037220385.1">
    <property type="nucleotide sequence ID" value="XM_037362464.1"/>
</dbReference>
<evidence type="ECO:0000256" key="1">
    <source>
        <dbReference type="SAM" id="MobiDB-lite"/>
    </source>
</evidence>
<feature type="transmembrane region" description="Helical" evidence="2">
    <location>
        <begin position="241"/>
        <end position="265"/>
    </location>
</feature>
<comment type="caution">
    <text evidence="4">The sequence shown here is derived from an EMBL/GenBank/DDBJ whole genome shotgun (WGS) entry which is preliminary data.</text>
</comment>
<dbReference type="OrthoDB" id="3265526at2759"/>
<feature type="region of interest" description="Disordered" evidence="1">
    <location>
        <begin position="367"/>
        <end position="392"/>
    </location>
</feature>
<evidence type="ECO:0000313" key="5">
    <source>
        <dbReference type="Proteomes" id="UP000636479"/>
    </source>
</evidence>
<keyword evidence="5" id="KW-1185">Reference proteome</keyword>
<dbReference type="PANTHER" id="PTHR40465:SF1">
    <property type="entry name" value="DUF6534 DOMAIN-CONTAINING PROTEIN"/>
    <property type="match status" value="1"/>
</dbReference>
<gene>
    <name evidence="4" type="ORF">MIND_00569800</name>
</gene>
<evidence type="ECO:0000259" key="3">
    <source>
        <dbReference type="Pfam" id="PF20152"/>
    </source>
</evidence>
<dbReference type="EMBL" id="JACAZF010000005">
    <property type="protein sequence ID" value="KAF7303413.1"/>
    <property type="molecule type" value="Genomic_DNA"/>
</dbReference>
<evidence type="ECO:0000313" key="4">
    <source>
        <dbReference type="EMBL" id="KAF7303413.1"/>
    </source>
</evidence>
<sequence length="392" mass="43090">MSVASGDAPDVRLLFGPMLIGVIFNAILYGVFVVQVRALAIGQPGFLTTIFSSLSTTTDTKGAYLYSFRRPVHTLINSSSDRVWVRYFTVFLFVAETANTVFDINLIYEPLVAGWAKPEVLQKSPFFLRPDAAVTVAISTPIQLFMAWRIKSLTHRWPFPLIITVLALVSFAGGMSVTIKVSLQPAYAQFNSFRPFVTTWLAASAACDVVLSGVLIYSLYVRKTGVGPTDRYVDRVIRRGLPFRQFVVLMCFGPVTIQTGAITAIAALLDLFVFLFAPSATLQFIWDFALSKLYSNALLSSLNSRPWKEHRASPFMTNVLFEPTPSDREAHVHASALEFVNPAISDATELQQRQGIARRLALPLRTDASTSIPGTETSNAAKSSASQPTMSV</sequence>
<reference evidence="4" key="1">
    <citation type="submission" date="2020-05" db="EMBL/GenBank/DDBJ databases">
        <title>Mycena genomes resolve the evolution of fungal bioluminescence.</title>
        <authorList>
            <person name="Tsai I.J."/>
        </authorList>
    </citation>
    <scope>NUCLEOTIDE SEQUENCE</scope>
    <source>
        <strain evidence="4">171206Taipei</strain>
    </source>
</reference>
<evidence type="ECO:0000256" key="2">
    <source>
        <dbReference type="SAM" id="Phobius"/>
    </source>
</evidence>
<dbReference type="GeneID" id="59344980"/>
<dbReference type="InterPro" id="IPR045339">
    <property type="entry name" value="DUF6534"/>
</dbReference>
<keyword evidence="2" id="KW-0472">Membrane</keyword>
<dbReference type="Pfam" id="PF20152">
    <property type="entry name" value="DUF6534"/>
    <property type="match status" value="1"/>
</dbReference>
<dbReference type="Proteomes" id="UP000636479">
    <property type="component" value="Unassembled WGS sequence"/>
</dbReference>
<dbReference type="PANTHER" id="PTHR40465">
    <property type="entry name" value="CHROMOSOME 1, WHOLE GENOME SHOTGUN SEQUENCE"/>
    <property type="match status" value="1"/>
</dbReference>